<proteinExistence type="inferred from homology"/>
<evidence type="ECO:0000313" key="3">
    <source>
        <dbReference type="EMBL" id="SAK53056.1"/>
    </source>
</evidence>
<organism evidence="3 4">
    <name type="scientific">Caballeronia calidae</name>
    <dbReference type="NCBI Taxonomy" id="1777139"/>
    <lineage>
        <taxon>Bacteria</taxon>
        <taxon>Pseudomonadati</taxon>
        <taxon>Pseudomonadota</taxon>
        <taxon>Betaproteobacteria</taxon>
        <taxon>Burkholderiales</taxon>
        <taxon>Burkholderiaceae</taxon>
        <taxon>Caballeronia</taxon>
    </lineage>
</organism>
<sequence length="145" mass="16510">MASETFVYVTYIRTTPEKLWDALTTPEFVRQYWFGMHQESDWQAGSAWKMLFSDGRVADSGEVLEAEPGRRLVLKWRNEFRDDLKDEGWSRCTYDIEALDGAVKLTVTHESDGRKFIEAVSGGWPKILSNLKSLLETGAVALATK</sequence>
<dbReference type="Pfam" id="PF08327">
    <property type="entry name" value="AHSA1"/>
    <property type="match status" value="1"/>
</dbReference>
<gene>
    <name evidence="3" type="ORF">AWB78_01288</name>
</gene>
<dbReference type="AlphaFoldDB" id="A0A158A5Z7"/>
<evidence type="ECO:0000313" key="4">
    <source>
        <dbReference type="Proteomes" id="UP000071859"/>
    </source>
</evidence>
<dbReference type="InterPro" id="IPR013538">
    <property type="entry name" value="ASHA1/2-like_C"/>
</dbReference>
<evidence type="ECO:0000259" key="2">
    <source>
        <dbReference type="Pfam" id="PF08327"/>
    </source>
</evidence>
<feature type="domain" description="Activator of Hsp90 ATPase homologue 1/2-like C-terminal" evidence="2">
    <location>
        <begin position="14"/>
        <end position="136"/>
    </location>
</feature>
<dbReference type="EMBL" id="FCOX02000004">
    <property type="protein sequence ID" value="SAK53056.1"/>
    <property type="molecule type" value="Genomic_DNA"/>
</dbReference>
<comment type="caution">
    <text evidence="3">The sequence shown here is derived from an EMBL/GenBank/DDBJ whole genome shotgun (WGS) entry which is preliminary data.</text>
</comment>
<reference evidence="3" key="1">
    <citation type="submission" date="2016-01" db="EMBL/GenBank/DDBJ databases">
        <authorList>
            <person name="Peeters C."/>
        </authorList>
    </citation>
    <scope>NUCLEOTIDE SEQUENCE</scope>
    <source>
        <strain evidence="3">LMG 29321</strain>
    </source>
</reference>
<dbReference type="InterPro" id="IPR023393">
    <property type="entry name" value="START-like_dom_sf"/>
</dbReference>
<dbReference type="CDD" id="cd08893">
    <property type="entry name" value="SRPBCC_CalC_Aha1-like_GntR-HTH"/>
    <property type="match status" value="1"/>
</dbReference>
<dbReference type="RefSeq" id="WP_062603283.1">
    <property type="nucleotide sequence ID" value="NZ_FCOX02000004.1"/>
</dbReference>
<dbReference type="SUPFAM" id="SSF55961">
    <property type="entry name" value="Bet v1-like"/>
    <property type="match status" value="1"/>
</dbReference>
<dbReference type="OrthoDB" id="9800600at2"/>
<comment type="similarity">
    <text evidence="1">Belongs to the AHA1 family.</text>
</comment>
<protein>
    <recommendedName>
        <fullName evidence="2">Activator of Hsp90 ATPase homologue 1/2-like C-terminal domain-containing protein</fullName>
    </recommendedName>
</protein>
<keyword evidence="4" id="KW-1185">Reference proteome</keyword>
<dbReference type="Proteomes" id="UP000071859">
    <property type="component" value="Unassembled WGS sequence"/>
</dbReference>
<name>A0A158A5Z7_9BURK</name>
<accession>A0A158A5Z7</accession>
<evidence type="ECO:0000256" key="1">
    <source>
        <dbReference type="ARBA" id="ARBA00006817"/>
    </source>
</evidence>
<dbReference type="Gene3D" id="3.30.530.20">
    <property type="match status" value="1"/>
</dbReference>